<feature type="region of interest" description="Disordered" evidence="1">
    <location>
        <begin position="1"/>
        <end position="26"/>
    </location>
</feature>
<sequence length="143" mass="16384">MRRRKPLERRSELKAKKPWTRKVPLADPERPTAELVELENGMTLRRMPLAPRSAKQTALYVARRLLVRRLLEERPWCEIQWDDRCQGRSVDADEIVLRSQGGSILDEANLQTACRACHDAKHAHPNAAEARGVYRRGTHGEAA</sequence>
<dbReference type="AlphaFoldDB" id="A0A2T0PP38"/>
<organism evidence="3 4">
    <name type="scientific">Allonocardiopsis opalescens</name>
    <dbReference type="NCBI Taxonomy" id="1144618"/>
    <lineage>
        <taxon>Bacteria</taxon>
        <taxon>Bacillati</taxon>
        <taxon>Actinomycetota</taxon>
        <taxon>Actinomycetes</taxon>
        <taxon>Streptosporangiales</taxon>
        <taxon>Allonocardiopsis</taxon>
    </lineage>
</organism>
<accession>A0A2T0PP38</accession>
<proteinExistence type="predicted"/>
<dbReference type="CDD" id="cd00085">
    <property type="entry name" value="HNHc"/>
    <property type="match status" value="1"/>
</dbReference>
<keyword evidence="3" id="KW-0255">Endonuclease</keyword>
<evidence type="ECO:0000256" key="1">
    <source>
        <dbReference type="SAM" id="MobiDB-lite"/>
    </source>
</evidence>
<feature type="domain" description="HNH" evidence="2">
    <location>
        <begin position="95"/>
        <end position="123"/>
    </location>
</feature>
<dbReference type="RefSeq" id="WP_211303194.1">
    <property type="nucleotide sequence ID" value="NZ_PVZC01000018.1"/>
</dbReference>
<name>A0A2T0PP38_9ACTN</name>
<dbReference type="GO" id="GO:0003676">
    <property type="term" value="F:nucleic acid binding"/>
    <property type="evidence" value="ECO:0007669"/>
    <property type="project" value="InterPro"/>
</dbReference>
<dbReference type="InterPro" id="IPR003615">
    <property type="entry name" value="HNH_nuc"/>
</dbReference>
<evidence type="ECO:0000259" key="2">
    <source>
        <dbReference type="Pfam" id="PF01844"/>
    </source>
</evidence>
<evidence type="ECO:0000313" key="4">
    <source>
        <dbReference type="Proteomes" id="UP000237846"/>
    </source>
</evidence>
<gene>
    <name evidence="3" type="ORF">CLV72_1188</name>
</gene>
<reference evidence="3 4" key="1">
    <citation type="submission" date="2018-03" db="EMBL/GenBank/DDBJ databases">
        <title>Genomic Encyclopedia of Archaeal and Bacterial Type Strains, Phase II (KMG-II): from individual species to whole genera.</title>
        <authorList>
            <person name="Goeker M."/>
        </authorList>
    </citation>
    <scope>NUCLEOTIDE SEQUENCE [LARGE SCALE GENOMIC DNA]</scope>
    <source>
        <strain evidence="3 4">DSM 45601</strain>
    </source>
</reference>
<comment type="caution">
    <text evidence="3">The sequence shown here is derived from an EMBL/GenBank/DDBJ whole genome shotgun (WGS) entry which is preliminary data.</text>
</comment>
<protein>
    <submittedName>
        <fullName evidence="3">HNH endonuclease</fullName>
    </submittedName>
</protein>
<dbReference type="Pfam" id="PF01844">
    <property type="entry name" value="HNH"/>
    <property type="match status" value="1"/>
</dbReference>
<keyword evidence="3" id="KW-0540">Nuclease</keyword>
<evidence type="ECO:0000313" key="3">
    <source>
        <dbReference type="EMBL" id="PRX90670.1"/>
    </source>
</evidence>
<dbReference type="EMBL" id="PVZC01000018">
    <property type="protein sequence ID" value="PRX90670.1"/>
    <property type="molecule type" value="Genomic_DNA"/>
</dbReference>
<dbReference type="InterPro" id="IPR002711">
    <property type="entry name" value="HNH"/>
</dbReference>
<dbReference type="GO" id="GO:0004519">
    <property type="term" value="F:endonuclease activity"/>
    <property type="evidence" value="ECO:0007669"/>
    <property type="project" value="UniProtKB-KW"/>
</dbReference>
<dbReference type="Proteomes" id="UP000237846">
    <property type="component" value="Unassembled WGS sequence"/>
</dbReference>
<keyword evidence="3" id="KW-0378">Hydrolase</keyword>
<dbReference type="GO" id="GO:0008270">
    <property type="term" value="F:zinc ion binding"/>
    <property type="evidence" value="ECO:0007669"/>
    <property type="project" value="InterPro"/>
</dbReference>
<dbReference type="Gene3D" id="1.10.30.50">
    <property type="match status" value="1"/>
</dbReference>
<keyword evidence="4" id="KW-1185">Reference proteome</keyword>